<evidence type="ECO:0000313" key="1">
    <source>
        <dbReference type="EMBL" id="KAG8643880.1"/>
    </source>
</evidence>
<proteinExistence type="predicted"/>
<name>A0ACB7GVT2_MANES</name>
<accession>A0ACB7GVT2</accession>
<dbReference type="Proteomes" id="UP000091857">
    <property type="component" value="Chromosome 11"/>
</dbReference>
<comment type="caution">
    <text evidence="1">The sequence shown here is derived from an EMBL/GenBank/DDBJ whole genome shotgun (WGS) entry which is preliminary data.</text>
</comment>
<protein>
    <submittedName>
        <fullName evidence="1">Uncharacterized protein</fullName>
    </submittedName>
</protein>
<evidence type="ECO:0000313" key="2">
    <source>
        <dbReference type="Proteomes" id="UP000091857"/>
    </source>
</evidence>
<dbReference type="EMBL" id="CM004397">
    <property type="protein sequence ID" value="KAG8643880.1"/>
    <property type="molecule type" value="Genomic_DNA"/>
</dbReference>
<gene>
    <name evidence="1" type="ORF">MANES_11G076151v8</name>
</gene>
<organism evidence="1 2">
    <name type="scientific">Manihot esculenta</name>
    <name type="common">Cassava</name>
    <name type="synonym">Jatropha manihot</name>
    <dbReference type="NCBI Taxonomy" id="3983"/>
    <lineage>
        <taxon>Eukaryota</taxon>
        <taxon>Viridiplantae</taxon>
        <taxon>Streptophyta</taxon>
        <taxon>Embryophyta</taxon>
        <taxon>Tracheophyta</taxon>
        <taxon>Spermatophyta</taxon>
        <taxon>Magnoliopsida</taxon>
        <taxon>eudicotyledons</taxon>
        <taxon>Gunneridae</taxon>
        <taxon>Pentapetalae</taxon>
        <taxon>rosids</taxon>
        <taxon>fabids</taxon>
        <taxon>Malpighiales</taxon>
        <taxon>Euphorbiaceae</taxon>
        <taxon>Crotonoideae</taxon>
        <taxon>Manihoteae</taxon>
        <taxon>Manihot</taxon>
    </lineage>
</organism>
<reference evidence="2" key="1">
    <citation type="journal article" date="2016" name="Nat. Biotechnol.">
        <title>Sequencing wild and cultivated cassava and related species reveals extensive interspecific hybridization and genetic diversity.</title>
        <authorList>
            <person name="Bredeson J.V."/>
            <person name="Lyons J.B."/>
            <person name="Prochnik S.E."/>
            <person name="Wu G.A."/>
            <person name="Ha C.M."/>
            <person name="Edsinger-Gonzales E."/>
            <person name="Grimwood J."/>
            <person name="Schmutz J."/>
            <person name="Rabbi I.Y."/>
            <person name="Egesi C."/>
            <person name="Nauluvula P."/>
            <person name="Lebot V."/>
            <person name="Ndunguru J."/>
            <person name="Mkamilo G."/>
            <person name="Bart R.S."/>
            <person name="Setter T.L."/>
            <person name="Gleadow R.M."/>
            <person name="Kulakow P."/>
            <person name="Ferguson M.E."/>
            <person name="Rounsley S."/>
            <person name="Rokhsar D.S."/>
        </authorList>
    </citation>
    <scope>NUCLEOTIDE SEQUENCE [LARGE SCALE GENOMIC DNA]</scope>
    <source>
        <strain evidence="2">cv. AM560-2</strain>
    </source>
</reference>
<sequence length="207" mass="23786">MHILMWIMKNDKEVRWPLKLNPEKVIKRDKTKYCHFHEDHRHTMEELIRDNTLQKFAKKSREEKRSEHEELWAKQEVRFGPVDKAIGFFQNDPLVTSVRLNMYEVRRVLVDTCSSVNLLTLDVFNKVGLDRNNLVKVSYPLVGLGDKIAAVLGTINLPLVLVDIPLAYNVILGRTVLNCHDIVINMGAMCLKVPALGGLMIIQGNQM</sequence>
<keyword evidence="2" id="KW-1185">Reference proteome</keyword>